<protein>
    <recommendedName>
        <fullName evidence="4">DUF4083 domain-containing protein</fullName>
    </recommendedName>
</protein>
<evidence type="ECO:0000256" key="1">
    <source>
        <dbReference type="SAM" id="Phobius"/>
    </source>
</evidence>
<dbReference type="RefSeq" id="WP_097880655.1">
    <property type="nucleotide sequence ID" value="NZ_JBALNA010000133.1"/>
</dbReference>
<keyword evidence="1" id="KW-0472">Membrane</keyword>
<proteinExistence type="predicted"/>
<organism evidence="2 3">
    <name type="scientific">Bacillus toyonensis</name>
    <dbReference type="NCBI Taxonomy" id="155322"/>
    <lineage>
        <taxon>Bacteria</taxon>
        <taxon>Bacillati</taxon>
        <taxon>Bacillota</taxon>
        <taxon>Bacilli</taxon>
        <taxon>Bacillales</taxon>
        <taxon>Bacillaceae</taxon>
        <taxon>Bacillus</taxon>
        <taxon>Bacillus cereus group</taxon>
    </lineage>
</organism>
<gene>
    <name evidence="2" type="ORF">COF62_26910</name>
</gene>
<evidence type="ECO:0000313" key="2">
    <source>
        <dbReference type="EMBL" id="PHE07822.1"/>
    </source>
</evidence>
<dbReference type="Proteomes" id="UP000224044">
    <property type="component" value="Unassembled WGS sequence"/>
</dbReference>
<dbReference type="EMBL" id="NUSY01000040">
    <property type="protein sequence ID" value="PHE07822.1"/>
    <property type="molecule type" value="Genomic_DNA"/>
</dbReference>
<keyword evidence="1" id="KW-1133">Transmembrane helix</keyword>
<sequence length="65" mass="7710">MDLFESNIFILIYNCLVIGLIVLFFLSFTLFIRRLLQSSAAKKQYVINMNQKLDRIIELLEINKK</sequence>
<accession>A0AAP8F122</accession>
<comment type="caution">
    <text evidence="2">The sequence shown here is derived from an EMBL/GenBank/DDBJ whole genome shotgun (WGS) entry which is preliminary data.</text>
</comment>
<dbReference type="AlphaFoldDB" id="A0AAP8F122"/>
<evidence type="ECO:0008006" key="4">
    <source>
        <dbReference type="Google" id="ProtNLM"/>
    </source>
</evidence>
<evidence type="ECO:0000313" key="3">
    <source>
        <dbReference type="Proteomes" id="UP000224044"/>
    </source>
</evidence>
<feature type="transmembrane region" description="Helical" evidence="1">
    <location>
        <begin position="6"/>
        <end position="32"/>
    </location>
</feature>
<name>A0AAP8F122_9BACI</name>
<reference evidence="2 3" key="1">
    <citation type="submission" date="2017-09" db="EMBL/GenBank/DDBJ databases">
        <title>Large-scale bioinformatics analysis of Bacillus genomes uncovers conserved roles of natural products in bacterial physiology.</title>
        <authorList>
            <consortium name="Agbiome Team Llc"/>
            <person name="Bleich R.M."/>
            <person name="Grubbs K.J."/>
            <person name="Santa Maria K.C."/>
            <person name="Allen S.E."/>
            <person name="Farag S."/>
            <person name="Shank E.A."/>
            <person name="Bowers A."/>
        </authorList>
    </citation>
    <scope>NUCLEOTIDE SEQUENCE [LARGE SCALE GENOMIC DNA]</scope>
    <source>
        <strain evidence="2 3">AFS042148</strain>
    </source>
</reference>
<dbReference type="Pfam" id="PF13314">
    <property type="entry name" value="DUF4083"/>
    <property type="match status" value="1"/>
</dbReference>
<dbReference type="InterPro" id="IPR025143">
    <property type="entry name" value="DUF4083"/>
</dbReference>
<keyword evidence="1" id="KW-0812">Transmembrane</keyword>